<protein>
    <submittedName>
        <fullName evidence="1">SJCHGC03153 protein</fullName>
    </submittedName>
</protein>
<name>Q5BSV8_SCHJA</name>
<sequence length="67" mass="7873">MRQALTWNPVGKRKRGRLKNTLRRESEADIKRMNSNWKQLERIAEDRVQSRILVSCPCFSVRGNGCK</sequence>
<dbReference type="EMBL" id="AY915156">
    <property type="protein sequence ID" value="AAX30377.1"/>
    <property type="molecule type" value="mRNA"/>
</dbReference>
<dbReference type="AlphaFoldDB" id="Q5BSV8"/>
<reference evidence="1" key="2">
    <citation type="journal article" date="2006" name="PLoS Pathog.">
        <title>New perspectives on host-parasite interplay by comparative transcriptomic and proteomic analyses of Schistosoma japonicum.</title>
        <authorList>
            <person name="Liu F."/>
            <person name="Lu J."/>
            <person name="Hu W."/>
            <person name="Wang S.Y."/>
            <person name="Cui S.J."/>
            <person name="Chi M."/>
            <person name="Yan Q."/>
            <person name="Wang X.R."/>
            <person name="Song H.D."/>
            <person name="Xu X.N."/>
            <person name="Wang J.J."/>
            <person name="Zhang X.L."/>
            <person name="Zhang X."/>
            <person name="Wang Z.Q."/>
            <person name="Xue C.L."/>
            <person name="Brindley P.J."/>
            <person name="McManus D.P."/>
            <person name="Yang P.Y."/>
            <person name="Feng Z."/>
            <person name="Chen Z."/>
            <person name="Han Z.G."/>
        </authorList>
    </citation>
    <scope>NUCLEOTIDE SEQUENCE</scope>
</reference>
<proteinExistence type="evidence at transcript level"/>
<reference evidence="1" key="1">
    <citation type="submission" date="2005-01" db="EMBL/GenBank/DDBJ databases">
        <authorList>
            <person name="Han Z."/>
        </authorList>
    </citation>
    <scope>NUCLEOTIDE SEQUENCE</scope>
</reference>
<organism evidence="1">
    <name type="scientific">Schistosoma japonicum</name>
    <name type="common">Blood fluke</name>
    <dbReference type="NCBI Taxonomy" id="6182"/>
    <lineage>
        <taxon>Eukaryota</taxon>
        <taxon>Metazoa</taxon>
        <taxon>Spiralia</taxon>
        <taxon>Lophotrochozoa</taxon>
        <taxon>Platyhelminthes</taxon>
        <taxon>Trematoda</taxon>
        <taxon>Digenea</taxon>
        <taxon>Strigeidida</taxon>
        <taxon>Schistosomatoidea</taxon>
        <taxon>Schistosomatidae</taxon>
        <taxon>Schistosoma</taxon>
    </lineage>
</organism>
<accession>Q5BSV8</accession>
<evidence type="ECO:0000313" key="1">
    <source>
        <dbReference type="EMBL" id="AAX30377.1"/>
    </source>
</evidence>